<dbReference type="InterPro" id="IPR001509">
    <property type="entry name" value="Epimerase_deHydtase"/>
</dbReference>
<accession>A0ABU3UFQ9</accession>
<gene>
    <name evidence="2" type="ORF">PU648_08420</name>
</gene>
<dbReference type="Proteomes" id="UP001257627">
    <property type="component" value="Unassembled WGS sequence"/>
</dbReference>
<evidence type="ECO:0000259" key="1">
    <source>
        <dbReference type="Pfam" id="PF01370"/>
    </source>
</evidence>
<dbReference type="Gene3D" id="3.40.50.720">
    <property type="entry name" value="NAD(P)-binding Rossmann-like Domain"/>
    <property type="match status" value="1"/>
</dbReference>
<dbReference type="CDD" id="cd05262">
    <property type="entry name" value="SDR_a7"/>
    <property type="match status" value="1"/>
</dbReference>
<dbReference type="RefSeq" id="WP_143610134.1">
    <property type="nucleotide sequence ID" value="NZ_CP107955.1"/>
</dbReference>
<evidence type="ECO:0000313" key="2">
    <source>
        <dbReference type="EMBL" id="MDU8992379.1"/>
    </source>
</evidence>
<keyword evidence="3" id="KW-1185">Reference proteome</keyword>
<proteinExistence type="predicted"/>
<sequence length="300" mass="30992">MRVFVTGATGFIGSAVVRELLEAGHQVLGLARSDTAAAALTAVGAEAHRGSLDDPDRLHEGAAAADGVIHLAFNHDFSDYVANGKLDLGAVEALGAALEGTGKPLVVTSGTLMLTMMAPGRLGTEEIVPDPGLEAPRIASESAAMALAARGVRASVVRLSPTVHGEGDKGFVPSLIGIARETGVSAFVGDGSNRWPAVHRLDAAHLFRLALEAAPAGSILHGAAEEGVPLRDIAELIGRRLKLPVAGITTEDASRHFGFLAAAVSLDNPTSSALTRKLLGWRPEHPALVPDLEAGHYFND</sequence>
<dbReference type="EMBL" id="JARAKF010000001">
    <property type="protein sequence ID" value="MDU8992379.1"/>
    <property type="molecule type" value="Genomic_DNA"/>
</dbReference>
<dbReference type="PANTHER" id="PTHR48079">
    <property type="entry name" value="PROTEIN YEEZ"/>
    <property type="match status" value="1"/>
</dbReference>
<dbReference type="PANTHER" id="PTHR48079:SF9">
    <property type="entry name" value="PUTATIVE-RELATED"/>
    <property type="match status" value="1"/>
</dbReference>
<dbReference type="InterPro" id="IPR036291">
    <property type="entry name" value="NAD(P)-bd_dom_sf"/>
</dbReference>
<name>A0ABU3UFQ9_9ACTN</name>
<dbReference type="Pfam" id="PF01370">
    <property type="entry name" value="Epimerase"/>
    <property type="match status" value="1"/>
</dbReference>
<dbReference type="SUPFAM" id="SSF51735">
    <property type="entry name" value="NAD(P)-binding Rossmann-fold domains"/>
    <property type="match status" value="1"/>
</dbReference>
<reference evidence="2 3" key="1">
    <citation type="submission" date="2023-02" db="EMBL/GenBank/DDBJ databases">
        <authorList>
            <person name="Maleckis M."/>
        </authorList>
    </citation>
    <scope>NUCLEOTIDE SEQUENCE [LARGE SCALE GENOMIC DNA]</scope>
    <source>
        <strain evidence="2 3">P8-A2</strain>
    </source>
</reference>
<feature type="domain" description="NAD-dependent epimerase/dehydratase" evidence="1">
    <location>
        <begin position="3"/>
        <end position="214"/>
    </location>
</feature>
<protein>
    <submittedName>
        <fullName evidence="2">SDR family oxidoreductase</fullName>
    </submittedName>
</protein>
<dbReference type="InterPro" id="IPR051783">
    <property type="entry name" value="NAD(P)-dependent_oxidoreduct"/>
</dbReference>
<evidence type="ECO:0000313" key="3">
    <source>
        <dbReference type="Proteomes" id="UP001257627"/>
    </source>
</evidence>
<organism evidence="2 3">
    <name type="scientific">Streptomyces mirabilis</name>
    <dbReference type="NCBI Taxonomy" id="68239"/>
    <lineage>
        <taxon>Bacteria</taxon>
        <taxon>Bacillati</taxon>
        <taxon>Actinomycetota</taxon>
        <taxon>Actinomycetes</taxon>
        <taxon>Kitasatosporales</taxon>
        <taxon>Streptomycetaceae</taxon>
        <taxon>Streptomyces</taxon>
    </lineage>
</organism>
<comment type="caution">
    <text evidence="2">The sequence shown here is derived from an EMBL/GenBank/DDBJ whole genome shotgun (WGS) entry which is preliminary data.</text>
</comment>